<protein>
    <recommendedName>
        <fullName evidence="2">BTB domain-containing protein</fullName>
    </recommendedName>
</protein>
<dbReference type="PANTHER" id="PTHR47843:SF2">
    <property type="entry name" value="BTB DOMAIN-CONTAINING PROTEIN"/>
    <property type="match status" value="1"/>
</dbReference>
<dbReference type="InterPro" id="IPR000210">
    <property type="entry name" value="BTB/POZ_dom"/>
</dbReference>
<evidence type="ECO:0000259" key="2">
    <source>
        <dbReference type="PROSITE" id="PS50097"/>
    </source>
</evidence>
<dbReference type="Pfam" id="PF00651">
    <property type="entry name" value="BTB"/>
    <property type="match status" value="1"/>
</dbReference>
<feature type="compositionally biased region" description="Polar residues" evidence="1">
    <location>
        <begin position="274"/>
        <end position="285"/>
    </location>
</feature>
<feature type="domain" description="BTB" evidence="2">
    <location>
        <begin position="14"/>
        <end position="83"/>
    </location>
</feature>
<evidence type="ECO:0000313" key="4">
    <source>
        <dbReference type="Proteomes" id="UP001056436"/>
    </source>
</evidence>
<dbReference type="OrthoDB" id="9997739at2759"/>
<dbReference type="InterPro" id="IPR011333">
    <property type="entry name" value="SKP1/BTB/POZ_sf"/>
</dbReference>
<gene>
    <name evidence="3" type="ORF">CABS02_02991</name>
</gene>
<name>A0A9Q0B851_9PEZI</name>
<feature type="region of interest" description="Disordered" evidence="1">
    <location>
        <begin position="269"/>
        <end position="298"/>
    </location>
</feature>
<dbReference type="PANTHER" id="PTHR47843">
    <property type="entry name" value="BTB DOMAIN-CONTAINING PROTEIN-RELATED"/>
    <property type="match status" value="1"/>
</dbReference>
<reference evidence="3" key="1">
    <citation type="submission" date="2019-01" db="EMBL/GenBank/DDBJ databases">
        <title>Colletotrichum abscissum LGMF1257.</title>
        <authorList>
            <person name="Baroncelli R."/>
        </authorList>
    </citation>
    <scope>NUCLEOTIDE SEQUENCE</scope>
    <source>
        <strain evidence="3">Ca142</strain>
    </source>
</reference>
<evidence type="ECO:0000313" key="3">
    <source>
        <dbReference type="EMBL" id="KAI3556984.1"/>
    </source>
</evidence>
<accession>A0A9Q0B851</accession>
<organism evidence="3 4">
    <name type="scientific">Colletotrichum abscissum</name>
    <dbReference type="NCBI Taxonomy" id="1671311"/>
    <lineage>
        <taxon>Eukaryota</taxon>
        <taxon>Fungi</taxon>
        <taxon>Dikarya</taxon>
        <taxon>Ascomycota</taxon>
        <taxon>Pezizomycotina</taxon>
        <taxon>Sordariomycetes</taxon>
        <taxon>Hypocreomycetidae</taxon>
        <taxon>Glomerellales</taxon>
        <taxon>Glomerellaceae</taxon>
        <taxon>Colletotrichum</taxon>
        <taxon>Colletotrichum acutatum species complex</taxon>
    </lineage>
</organism>
<comment type="caution">
    <text evidence="3">The sequence shown here is derived from an EMBL/GenBank/DDBJ whole genome shotgun (WGS) entry which is preliminary data.</text>
</comment>
<sequence length="298" mass="35370">MAKKKANYEITKSRIIKFIVGWDKVEHNVHEAVIGRLSKPLRALVTNGMRESVEGVVVWADVDSDIFAILMEFAYTKKLIIADEKEERVRQFEKAESLQDRLIYYAWHSENGESIPGDLDPAWHRVMHDWHYDDLQIIHIHSREYFMLHARVYILGDQYIIHSLMDACIKKLRRVIVRHPFTDEFAQIICDLIVFIWPKTLPNGQFREVLIDYLRIEFDRAFEFPCIIKVSEEVPEIYTEVLNRSPKVQEDLVECDRFMAMHLEPRNRKPLYQKPSSSLRDSASAQPEREQRKRLLRF</sequence>
<dbReference type="EMBL" id="SDAQ01000010">
    <property type="protein sequence ID" value="KAI3556984.1"/>
    <property type="molecule type" value="Genomic_DNA"/>
</dbReference>
<proteinExistence type="predicted"/>
<dbReference type="Gene3D" id="3.30.710.10">
    <property type="entry name" value="Potassium Channel Kv1.1, Chain A"/>
    <property type="match status" value="1"/>
</dbReference>
<evidence type="ECO:0000256" key="1">
    <source>
        <dbReference type="SAM" id="MobiDB-lite"/>
    </source>
</evidence>
<dbReference type="PROSITE" id="PS50097">
    <property type="entry name" value="BTB"/>
    <property type="match status" value="1"/>
</dbReference>
<keyword evidence="4" id="KW-1185">Reference proteome</keyword>
<dbReference type="Proteomes" id="UP001056436">
    <property type="component" value="Unassembled WGS sequence"/>
</dbReference>
<dbReference type="AlphaFoldDB" id="A0A9Q0B851"/>
<feature type="compositionally biased region" description="Basic and acidic residues" evidence="1">
    <location>
        <begin position="287"/>
        <end position="298"/>
    </location>
</feature>
<dbReference type="SUPFAM" id="SSF54695">
    <property type="entry name" value="POZ domain"/>
    <property type="match status" value="1"/>
</dbReference>